<dbReference type="Proteomes" id="UP000273307">
    <property type="component" value="Unassembled WGS sequence"/>
</dbReference>
<feature type="transmembrane region" description="Helical" evidence="1">
    <location>
        <begin position="29"/>
        <end position="49"/>
    </location>
</feature>
<accession>A0A498QE20</accession>
<evidence type="ECO:0000313" key="3">
    <source>
        <dbReference type="Proteomes" id="UP000273307"/>
    </source>
</evidence>
<name>A0A498QE20_9MYCO</name>
<proteinExistence type="predicted"/>
<dbReference type="AlphaFoldDB" id="A0A498QE20"/>
<keyword evidence="1" id="KW-1133">Transmembrane helix</keyword>
<dbReference type="EMBL" id="UPHP01000140">
    <property type="protein sequence ID" value="VBA43571.1"/>
    <property type="molecule type" value="Genomic_DNA"/>
</dbReference>
<evidence type="ECO:0000313" key="2">
    <source>
        <dbReference type="EMBL" id="VBA43571.1"/>
    </source>
</evidence>
<keyword evidence="1" id="KW-0472">Membrane</keyword>
<protein>
    <submittedName>
        <fullName evidence="2">Uncharacterized protein</fullName>
    </submittedName>
</protein>
<evidence type="ECO:0000256" key="1">
    <source>
        <dbReference type="SAM" id="Phobius"/>
    </source>
</evidence>
<sequence length="89" mass="8981">MANMLNTGSTAVRSGYPARAEVGEQGVNVPGLVAAVVWATGLLLGLVLLTTGHSVVAAAILVVAVMAPWIGLAVSRSRIPVSGSEISTR</sequence>
<feature type="transmembrane region" description="Helical" evidence="1">
    <location>
        <begin position="55"/>
        <end position="74"/>
    </location>
</feature>
<keyword evidence="1" id="KW-0812">Transmembrane</keyword>
<reference evidence="2 3" key="1">
    <citation type="submission" date="2018-09" db="EMBL/GenBank/DDBJ databases">
        <authorList>
            <person name="Tagini F."/>
        </authorList>
    </citation>
    <scope>NUCLEOTIDE SEQUENCE [LARGE SCALE GENOMIC DNA]</scope>
    <source>
        <strain evidence="2 3">MK136</strain>
    </source>
</reference>
<keyword evidence="3" id="KW-1185">Reference proteome</keyword>
<organism evidence="2 3">
    <name type="scientific">Mycobacterium attenuatum</name>
    <dbReference type="NCBI Taxonomy" id="2341086"/>
    <lineage>
        <taxon>Bacteria</taxon>
        <taxon>Bacillati</taxon>
        <taxon>Actinomycetota</taxon>
        <taxon>Actinomycetes</taxon>
        <taxon>Mycobacteriales</taxon>
        <taxon>Mycobacteriaceae</taxon>
        <taxon>Mycobacterium</taxon>
    </lineage>
</organism>
<gene>
    <name evidence="2" type="ORF">LAUMK136_05162</name>
</gene>